<dbReference type="EMBL" id="QUZU01000024">
    <property type="protein sequence ID" value="TFY87389.1"/>
    <property type="molecule type" value="Genomic_DNA"/>
</dbReference>
<dbReference type="InterPro" id="IPR013785">
    <property type="entry name" value="Aldolase_TIM"/>
</dbReference>
<dbReference type="Pfam" id="PF00724">
    <property type="entry name" value="Oxidored_FMN"/>
    <property type="match status" value="1"/>
</dbReference>
<name>A0A4Z0AMH9_9PSED</name>
<dbReference type="InterPro" id="IPR001155">
    <property type="entry name" value="OxRdtase_FMN_N"/>
</dbReference>
<evidence type="ECO:0000259" key="1">
    <source>
        <dbReference type="Pfam" id="PF00724"/>
    </source>
</evidence>
<evidence type="ECO:0000313" key="3">
    <source>
        <dbReference type="Proteomes" id="UP000297391"/>
    </source>
</evidence>
<dbReference type="AlphaFoldDB" id="A0A4Z0AMH9"/>
<comment type="caution">
    <text evidence="2">The sequence shown here is derived from an EMBL/GenBank/DDBJ whole genome shotgun (WGS) entry which is preliminary data.</text>
</comment>
<reference evidence="2 3" key="1">
    <citation type="journal article" date="2019" name="Syst. Appl. Microbiol.">
        <title>New species of pathogenic Pseudomonas isolated from citrus in Tunisia: Proposal of Pseudomonas kairouanensis sp. nov. and Pseudomonas nabeulensis sp. nov.</title>
        <authorList>
            <person name="Oueslati M."/>
            <person name="Mulet M."/>
            <person name="Gomila M."/>
            <person name="Berge O."/>
            <person name="Hajlaoui M.R."/>
            <person name="Lalucat J."/>
            <person name="Sadfi-Zouaoui N."/>
            <person name="Garcia-Valdes E."/>
        </authorList>
    </citation>
    <scope>NUCLEOTIDE SEQUENCE [LARGE SCALE GENOMIC DNA]</scope>
    <source>
        <strain evidence="2 3">KC12</strain>
    </source>
</reference>
<protein>
    <recommendedName>
        <fullName evidence="1">NADH:flavin oxidoreductase/NADH oxidase N-terminal domain-containing protein</fullName>
    </recommendedName>
</protein>
<dbReference type="InterPro" id="IPR045247">
    <property type="entry name" value="Oye-like"/>
</dbReference>
<proteinExistence type="predicted"/>
<dbReference type="OrthoDB" id="8523426at2"/>
<keyword evidence="3" id="KW-1185">Reference proteome</keyword>
<accession>A0A4Z0AMH9</accession>
<dbReference type="Gene3D" id="3.20.20.70">
    <property type="entry name" value="Aldolase class I"/>
    <property type="match status" value="1"/>
</dbReference>
<dbReference type="PANTHER" id="PTHR22893">
    <property type="entry name" value="NADH OXIDOREDUCTASE-RELATED"/>
    <property type="match status" value="1"/>
</dbReference>
<dbReference type="PANTHER" id="PTHR22893:SF91">
    <property type="entry name" value="NADPH DEHYDROGENASE 2-RELATED"/>
    <property type="match status" value="1"/>
</dbReference>
<dbReference type="RefSeq" id="WP_135290505.1">
    <property type="nucleotide sequence ID" value="NZ_QUZU01000024.1"/>
</dbReference>
<dbReference type="SUPFAM" id="SSF51395">
    <property type="entry name" value="FMN-linked oxidoreductases"/>
    <property type="match status" value="1"/>
</dbReference>
<evidence type="ECO:0000313" key="2">
    <source>
        <dbReference type="EMBL" id="TFY87389.1"/>
    </source>
</evidence>
<dbReference type="GO" id="GO:0010181">
    <property type="term" value="F:FMN binding"/>
    <property type="evidence" value="ECO:0007669"/>
    <property type="project" value="InterPro"/>
</dbReference>
<dbReference type="Proteomes" id="UP000297391">
    <property type="component" value="Unassembled WGS sequence"/>
</dbReference>
<organism evidence="2 3">
    <name type="scientific">Pseudomonas kairouanensis</name>
    <dbReference type="NCBI Taxonomy" id="2293832"/>
    <lineage>
        <taxon>Bacteria</taxon>
        <taxon>Pseudomonadati</taxon>
        <taxon>Pseudomonadota</taxon>
        <taxon>Gammaproteobacteria</taxon>
        <taxon>Pseudomonadales</taxon>
        <taxon>Pseudomonadaceae</taxon>
        <taxon>Pseudomonas</taxon>
    </lineage>
</organism>
<dbReference type="GO" id="GO:0016491">
    <property type="term" value="F:oxidoreductase activity"/>
    <property type="evidence" value="ECO:0007669"/>
    <property type="project" value="InterPro"/>
</dbReference>
<sequence>MSVFYQPAVLGALTLPNRILMAPLGRARAHEETRQPLPRVVTYYQQRASAGLIISEATHVSAESVSRPGGSAIHHNAQVQAWLPITEAVHAAGGRTLNTPDEASFDVGGDQGYIDYPFLQAVAH</sequence>
<feature type="domain" description="NADH:flavin oxidoreductase/NADH oxidase N-terminal" evidence="1">
    <location>
        <begin position="5"/>
        <end position="94"/>
    </location>
</feature>
<gene>
    <name evidence="2" type="ORF">DYL59_18715</name>
</gene>